<protein>
    <submittedName>
        <fullName evidence="1">Uncharacterized protein</fullName>
    </submittedName>
</protein>
<name>A0AAN5IFE1_9BILA</name>
<dbReference type="EMBL" id="BTRK01000006">
    <property type="protein sequence ID" value="GMR60856.1"/>
    <property type="molecule type" value="Genomic_DNA"/>
</dbReference>
<dbReference type="Proteomes" id="UP001328107">
    <property type="component" value="Unassembled WGS sequence"/>
</dbReference>
<evidence type="ECO:0000313" key="1">
    <source>
        <dbReference type="EMBL" id="GMR60856.1"/>
    </source>
</evidence>
<sequence>VAIASAITDYLAAVTNVSDEHLKVEVSSRIVVSLELSSCPRWDLDFKEIVNYQLCDCSHITTRDWQRMIDKGEDTMHDLTVNLFKTALRDIHRCNSVFAWPLLGLLFVQHGLQAGMHVF</sequence>
<gene>
    <name evidence="1" type="ORF">PMAYCL1PPCAC_31051</name>
</gene>
<accession>A0AAN5IFE1</accession>
<keyword evidence="2" id="KW-1185">Reference proteome</keyword>
<comment type="caution">
    <text evidence="1">The sequence shown here is derived from an EMBL/GenBank/DDBJ whole genome shotgun (WGS) entry which is preliminary data.</text>
</comment>
<evidence type="ECO:0000313" key="2">
    <source>
        <dbReference type="Proteomes" id="UP001328107"/>
    </source>
</evidence>
<dbReference type="AlphaFoldDB" id="A0AAN5IFE1"/>
<feature type="non-terminal residue" evidence="1">
    <location>
        <position position="1"/>
    </location>
</feature>
<organism evidence="1 2">
    <name type="scientific">Pristionchus mayeri</name>
    <dbReference type="NCBI Taxonomy" id="1317129"/>
    <lineage>
        <taxon>Eukaryota</taxon>
        <taxon>Metazoa</taxon>
        <taxon>Ecdysozoa</taxon>
        <taxon>Nematoda</taxon>
        <taxon>Chromadorea</taxon>
        <taxon>Rhabditida</taxon>
        <taxon>Rhabditina</taxon>
        <taxon>Diplogasteromorpha</taxon>
        <taxon>Diplogasteroidea</taxon>
        <taxon>Neodiplogasteridae</taxon>
        <taxon>Pristionchus</taxon>
    </lineage>
</organism>
<proteinExistence type="predicted"/>
<reference evidence="2" key="1">
    <citation type="submission" date="2022-10" db="EMBL/GenBank/DDBJ databases">
        <title>Genome assembly of Pristionchus species.</title>
        <authorList>
            <person name="Yoshida K."/>
            <person name="Sommer R.J."/>
        </authorList>
    </citation>
    <scope>NUCLEOTIDE SEQUENCE [LARGE SCALE GENOMIC DNA]</scope>
    <source>
        <strain evidence="2">RS5460</strain>
    </source>
</reference>
<feature type="non-terminal residue" evidence="1">
    <location>
        <position position="119"/>
    </location>
</feature>